<evidence type="ECO:0000313" key="5">
    <source>
        <dbReference type="Proteomes" id="UP001209878"/>
    </source>
</evidence>
<comment type="caution">
    <text evidence="4">The sequence shown here is derived from an EMBL/GenBank/DDBJ whole genome shotgun (WGS) entry which is preliminary data.</text>
</comment>
<protein>
    <recommendedName>
        <fullName evidence="6">L-seryl-tRNA(Sec) kinase</fullName>
    </recommendedName>
</protein>
<sequence>MSSICLLLFCGLPGAGKTSFARSIITILHKQGANDIPDAEASSSGTGQWQCLHVSYDEILPSAVEKCLIESGPKNEHTNSQWKDFRRKIVRCIEKSIRDIKWRPEGQREVGAEGKSHDQWEPPDEKLWQQYTTVTGYGHLFHDGINKDTKFVILVDDNMYYRSMRYEYYQLARDYEIGFAEIYIPCDTTEALVRNARRQEPVADDVIIAMATKMEPPNPEEPFDENCLIWRHDKLERKNICHIMNLLCHAMAHPVQGLSMEGTAEREESRIICSANVIHQADRMLRKLVTDKMAHFKSTQLCSKEDLKQYAASLNKARVEVLQGMKTGSKLIHKELETCSTETSGDSSQALVKFVEHEFLQSLSVLSSVCDHN</sequence>
<feature type="signal peptide" evidence="3">
    <location>
        <begin position="1"/>
        <end position="17"/>
    </location>
</feature>
<dbReference type="PANTHER" id="PTHR20873">
    <property type="entry name" value="L-SERYL-TRNA(SEC) KINASE"/>
    <property type="match status" value="1"/>
</dbReference>
<dbReference type="Pfam" id="PF08433">
    <property type="entry name" value="KTI12"/>
    <property type="match status" value="1"/>
</dbReference>
<dbReference type="InterPro" id="IPR027417">
    <property type="entry name" value="P-loop_NTPase"/>
</dbReference>
<reference evidence="4" key="1">
    <citation type="journal article" date="2023" name="Mol. Biol. Evol.">
        <title>Third-Generation Sequencing Reveals the Adaptive Role of the Epigenome in Three Deep-Sea Polychaetes.</title>
        <authorList>
            <person name="Perez M."/>
            <person name="Aroh O."/>
            <person name="Sun Y."/>
            <person name="Lan Y."/>
            <person name="Juniper S.K."/>
            <person name="Young C.R."/>
            <person name="Angers B."/>
            <person name="Qian P.Y."/>
        </authorList>
    </citation>
    <scope>NUCLEOTIDE SEQUENCE</scope>
    <source>
        <strain evidence="4">R07B-5</strain>
    </source>
</reference>
<name>A0AAD9NJX3_RIDPI</name>
<organism evidence="4 5">
    <name type="scientific">Ridgeia piscesae</name>
    <name type="common">Tubeworm</name>
    <dbReference type="NCBI Taxonomy" id="27915"/>
    <lineage>
        <taxon>Eukaryota</taxon>
        <taxon>Metazoa</taxon>
        <taxon>Spiralia</taxon>
        <taxon>Lophotrochozoa</taxon>
        <taxon>Annelida</taxon>
        <taxon>Polychaeta</taxon>
        <taxon>Sedentaria</taxon>
        <taxon>Canalipalpata</taxon>
        <taxon>Sabellida</taxon>
        <taxon>Siboglinidae</taxon>
        <taxon>Ridgeia</taxon>
    </lineage>
</organism>
<accession>A0AAD9NJX3</accession>
<keyword evidence="1" id="KW-0547">Nucleotide-binding</keyword>
<proteinExistence type="predicted"/>
<dbReference type="InterPro" id="IPR013641">
    <property type="entry name" value="KTI12/PSTK"/>
</dbReference>
<dbReference type="InterPro" id="IPR052648">
    <property type="entry name" value="Ser-tRNA(Sec)_kinase"/>
</dbReference>
<dbReference type="GO" id="GO:0000049">
    <property type="term" value="F:tRNA binding"/>
    <property type="evidence" value="ECO:0007669"/>
    <property type="project" value="TreeGrafter"/>
</dbReference>
<dbReference type="Gene3D" id="3.40.50.300">
    <property type="entry name" value="P-loop containing nucleotide triphosphate hydrolases"/>
    <property type="match status" value="1"/>
</dbReference>
<dbReference type="PANTHER" id="PTHR20873:SF0">
    <property type="entry name" value="L-SERYL-TRNA(SEC) KINASE"/>
    <property type="match status" value="1"/>
</dbReference>
<keyword evidence="2" id="KW-0067">ATP-binding</keyword>
<dbReference type="GO" id="GO:0016301">
    <property type="term" value="F:kinase activity"/>
    <property type="evidence" value="ECO:0007669"/>
    <property type="project" value="TreeGrafter"/>
</dbReference>
<dbReference type="GO" id="GO:0005524">
    <property type="term" value="F:ATP binding"/>
    <property type="evidence" value="ECO:0007669"/>
    <property type="project" value="UniProtKB-KW"/>
</dbReference>
<dbReference type="Proteomes" id="UP001209878">
    <property type="component" value="Unassembled WGS sequence"/>
</dbReference>
<evidence type="ECO:0000313" key="4">
    <source>
        <dbReference type="EMBL" id="KAK2171011.1"/>
    </source>
</evidence>
<evidence type="ECO:0000256" key="1">
    <source>
        <dbReference type="ARBA" id="ARBA00022741"/>
    </source>
</evidence>
<feature type="chain" id="PRO_5042235332" description="L-seryl-tRNA(Sec) kinase" evidence="3">
    <location>
        <begin position="18"/>
        <end position="373"/>
    </location>
</feature>
<dbReference type="AlphaFoldDB" id="A0AAD9NJX3"/>
<gene>
    <name evidence="4" type="ORF">NP493_1114g00034</name>
</gene>
<keyword evidence="5" id="KW-1185">Reference proteome</keyword>
<evidence type="ECO:0000256" key="2">
    <source>
        <dbReference type="ARBA" id="ARBA00022840"/>
    </source>
</evidence>
<dbReference type="EMBL" id="JAODUO010001113">
    <property type="protein sequence ID" value="KAK2171011.1"/>
    <property type="molecule type" value="Genomic_DNA"/>
</dbReference>
<dbReference type="SUPFAM" id="SSF52540">
    <property type="entry name" value="P-loop containing nucleoside triphosphate hydrolases"/>
    <property type="match status" value="1"/>
</dbReference>
<evidence type="ECO:0008006" key="6">
    <source>
        <dbReference type="Google" id="ProtNLM"/>
    </source>
</evidence>
<keyword evidence="3" id="KW-0732">Signal</keyword>
<evidence type="ECO:0000256" key="3">
    <source>
        <dbReference type="SAM" id="SignalP"/>
    </source>
</evidence>